<dbReference type="EMBL" id="JABFUB010000018">
    <property type="protein sequence ID" value="MCG6663189.1"/>
    <property type="molecule type" value="Genomic_DNA"/>
</dbReference>
<name>A0A7V9W3A8_9GAMM</name>
<protein>
    <recommendedName>
        <fullName evidence="5">WD40-like Beta Propeller Repeat</fullName>
    </recommendedName>
</protein>
<accession>A0A7V9W3A8</accession>
<organism evidence="1 3">
    <name type="scientific">Billgrantia kenyensis</name>
    <dbReference type="NCBI Taxonomy" id="321266"/>
    <lineage>
        <taxon>Bacteria</taxon>
        <taxon>Pseudomonadati</taxon>
        <taxon>Pseudomonadota</taxon>
        <taxon>Gammaproteobacteria</taxon>
        <taxon>Oceanospirillales</taxon>
        <taxon>Halomonadaceae</taxon>
        <taxon>Billgrantia</taxon>
    </lineage>
</organism>
<reference evidence="2 4" key="1">
    <citation type="submission" date="2020-05" db="EMBL/GenBank/DDBJ databases">
        <title>Comparative genomic analysis of denitrifying bacteria from Halomonas genus.</title>
        <authorList>
            <person name="Wang L."/>
            <person name="Shao Z."/>
        </authorList>
    </citation>
    <scope>NUCLEOTIDE SEQUENCE [LARGE SCALE GENOMIC DNA]</scope>
    <source>
        <strain evidence="2 4">DSM 17331</strain>
    </source>
</reference>
<evidence type="ECO:0000313" key="1">
    <source>
        <dbReference type="EMBL" id="MBA2780273.1"/>
    </source>
</evidence>
<gene>
    <name evidence="1" type="ORF">H1D44_15385</name>
    <name evidence="2" type="ORF">HOP48_16770</name>
</gene>
<dbReference type="Proteomes" id="UP000518091">
    <property type="component" value="Unassembled WGS sequence"/>
</dbReference>
<dbReference type="InterPro" id="IPR011044">
    <property type="entry name" value="Quino_amine_DH_bsu"/>
</dbReference>
<dbReference type="EMBL" id="JACEFT010000022">
    <property type="protein sequence ID" value="MBA2780273.1"/>
    <property type="molecule type" value="Genomic_DNA"/>
</dbReference>
<dbReference type="RefSeq" id="WP_181515743.1">
    <property type="nucleotide sequence ID" value="NZ_JABFUB010000018.1"/>
</dbReference>
<evidence type="ECO:0008006" key="5">
    <source>
        <dbReference type="Google" id="ProtNLM"/>
    </source>
</evidence>
<reference evidence="1 3" key="2">
    <citation type="submission" date="2020-07" db="EMBL/GenBank/DDBJ databases">
        <title>Identification of Halomonas strains.</title>
        <authorList>
            <person name="Xiao Z."/>
            <person name="Shen J."/>
        </authorList>
    </citation>
    <scope>NUCLEOTIDE SEQUENCE [LARGE SCALE GENOMIC DNA]</scope>
    <source>
        <strain evidence="1 3">DSM 17331</strain>
    </source>
</reference>
<proteinExistence type="predicted"/>
<dbReference type="InterPro" id="IPR011042">
    <property type="entry name" value="6-blade_b-propeller_TolB-like"/>
</dbReference>
<evidence type="ECO:0000313" key="4">
    <source>
        <dbReference type="Proteomes" id="UP000814353"/>
    </source>
</evidence>
<dbReference type="Proteomes" id="UP000814353">
    <property type="component" value="Unassembled WGS sequence"/>
</dbReference>
<dbReference type="SUPFAM" id="SSF50969">
    <property type="entry name" value="YVTN repeat-like/Quinoprotein amine dehydrogenase"/>
    <property type="match status" value="1"/>
</dbReference>
<comment type="caution">
    <text evidence="1">The sequence shown here is derived from an EMBL/GenBank/DDBJ whole genome shotgun (WGS) entry which is preliminary data.</text>
</comment>
<sequence>MRPSLLLALLPGMLTVAGCQNDLAQAGGGTPEGPHHVEEQRILAADGTSLLTIEDMPASIRVDDASEFGAAEAFTDAELSPDGQWLAIATVGAAHSAGWLMPWEDAIPQPATFQYGGEVTLGPWSPDGRYATFYNDSPAGSRLLVVVDRTALNATVSATESQVRIPSHAQQVPPHAEYEIVEWRDGELVFEVEGQRFRYEPSGGEVVPDRP</sequence>
<evidence type="ECO:0000313" key="2">
    <source>
        <dbReference type="EMBL" id="MCG6663189.1"/>
    </source>
</evidence>
<dbReference type="PROSITE" id="PS51257">
    <property type="entry name" value="PROKAR_LIPOPROTEIN"/>
    <property type="match status" value="1"/>
</dbReference>
<dbReference type="AlphaFoldDB" id="A0A7V9W3A8"/>
<keyword evidence="4" id="KW-1185">Reference proteome</keyword>
<evidence type="ECO:0000313" key="3">
    <source>
        <dbReference type="Proteomes" id="UP000518091"/>
    </source>
</evidence>
<dbReference type="Gene3D" id="2.120.10.30">
    <property type="entry name" value="TolB, C-terminal domain"/>
    <property type="match status" value="1"/>
</dbReference>